<feature type="compositionally biased region" description="Basic and acidic residues" evidence="2">
    <location>
        <begin position="397"/>
        <end position="412"/>
    </location>
</feature>
<comment type="caution">
    <text evidence="4">The sequence shown here is derived from an EMBL/GenBank/DDBJ whole genome shotgun (WGS) entry which is preliminary data.</text>
</comment>
<comment type="similarity">
    <text evidence="1">Belongs to the CRP1/MDG1 family.</text>
</comment>
<dbReference type="Proteomes" id="UP001140453">
    <property type="component" value="Unassembled WGS sequence"/>
</dbReference>
<feature type="compositionally biased region" description="Basic and acidic residues" evidence="2">
    <location>
        <begin position="298"/>
        <end position="308"/>
    </location>
</feature>
<dbReference type="InterPro" id="IPR014756">
    <property type="entry name" value="Ig_E-set"/>
</dbReference>
<dbReference type="CDD" id="cd02859">
    <property type="entry name" value="E_set_AMPKbeta_like_N"/>
    <property type="match status" value="1"/>
</dbReference>
<dbReference type="Gene3D" id="2.60.40.10">
    <property type="entry name" value="Immunoglobulins"/>
    <property type="match status" value="1"/>
</dbReference>
<dbReference type="GO" id="GO:0007165">
    <property type="term" value="P:signal transduction"/>
    <property type="evidence" value="ECO:0007669"/>
    <property type="project" value="TreeGrafter"/>
</dbReference>
<dbReference type="PANTHER" id="PTHR10343:SF81">
    <property type="entry name" value="CRUCIFORM DNA-RECOGNIZING PROTEIN 1-RELATED"/>
    <property type="match status" value="1"/>
</dbReference>
<evidence type="ECO:0000256" key="1">
    <source>
        <dbReference type="ARBA" id="ARBA00038216"/>
    </source>
</evidence>
<accession>A0A9W9D0A6</accession>
<proteinExistence type="inferred from homology"/>
<keyword evidence="5" id="KW-1185">Reference proteome</keyword>
<dbReference type="GO" id="GO:0019901">
    <property type="term" value="F:protein kinase binding"/>
    <property type="evidence" value="ECO:0007669"/>
    <property type="project" value="TreeGrafter"/>
</dbReference>
<dbReference type="OrthoDB" id="5873279at2759"/>
<feature type="compositionally biased region" description="Basic and acidic residues" evidence="2">
    <location>
        <begin position="270"/>
        <end position="285"/>
    </location>
</feature>
<feature type="compositionally biased region" description="Basic and acidic residues" evidence="2">
    <location>
        <begin position="241"/>
        <end position="251"/>
    </location>
</feature>
<dbReference type="EMBL" id="JAPEVB010000001">
    <property type="protein sequence ID" value="KAJ4396287.1"/>
    <property type="molecule type" value="Genomic_DNA"/>
</dbReference>
<dbReference type="GO" id="GO:0005737">
    <property type="term" value="C:cytoplasm"/>
    <property type="evidence" value="ECO:0007669"/>
    <property type="project" value="TreeGrafter"/>
</dbReference>
<dbReference type="AlphaFoldDB" id="A0A9W9D0A6"/>
<dbReference type="GO" id="GO:0031588">
    <property type="term" value="C:nucleotide-activated protein kinase complex"/>
    <property type="evidence" value="ECO:0007669"/>
    <property type="project" value="TreeGrafter"/>
</dbReference>
<dbReference type="PANTHER" id="PTHR10343">
    <property type="entry name" value="5'-AMP-ACTIVATED PROTEIN KINASE , BETA SUBUNIT"/>
    <property type="match status" value="1"/>
</dbReference>
<feature type="region of interest" description="Disordered" evidence="2">
    <location>
        <begin position="331"/>
        <end position="522"/>
    </location>
</feature>
<dbReference type="GO" id="GO:0005634">
    <property type="term" value="C:nucleus"/>
    <property type="evidence" value="ECO:0007669"/>
    <property type="project" value="TreeGrafter"/>
</dbReference>
<dbReference type="SUPFAM" id="SSF81296">
    <property type="entry name" value="E set domains"/>
    <property type="match status" value="1"/>
</dbReference>
<feature type="region of interest" description="Disordered" evidence="2">
    <location>
        <begin position="241"/>
        <end position="308"/>
    </location>
</feature>
<feature type="domain" description="AMP-activated protein kinase glycogen-binding" evidence="3">
    <location>
        <begin position="3"/>
        <end position="81"/>
    </location>
</feature>
<reference evidence="4" key="1">
    <citation type="submission" date="2022-10" db="EMBL/GenBank/DDBJ databases">
        <title>Tapping the CABI collections for fungal endophytes: first genome assemblies for Collariella, Neodidymelliopsis, Ascochyta clinopodiicola, Didymella pomorum, Didymosphaeria variabile, Neocosmospora piperis and Neocucurbitaria cava.</title>
        <authorList>
            <person name="Hill R."/>
        </authorList>
    </citation>
    <scope>NUCLEOTIDE SEQUENCE</scope>
    <source>
        <strain evidence="4">IMI 355082</strain>
    </source>
</reference>
<evidence type="ECO:0000313" key="5">
    <source>
        <dbReference type="Proteomes" id="UP001140453"/>
    </source>
</evidence>
<evidence type="ECO:0000259" key="3">
    <source>
        <dbReference type="Pfam" id="PF16561"/>
    </source>
</evidence>
<feature type="compositionally biased region" description="Polar residues" evidence="2">
    <location>
        <begin position="343"/>
        <end position="357"/>
    </location>
</feature>
<evidence type="ECO:0000313" key="4">
    <source>
        <dbReference type="EMBL" id="KAJ4396287.1"/>
    </source>
</evidence>
<feature type="compositionally biased region" description="Polar residues" evidence="2">
    <location>
        <begin position="452"/>
        <end position="463"/>
    </location>
</feature>
<protein>
    <submittedName>
        <fullName evidence="4">Cruciform DNA binding protein</fullName>
    </submittedName>
</protein>
<evidence type="ECO:0000256" key="2">
    <source>
        <dbReference type="SAM" id="MobiDB-lite"/>
    </source>
</evidence>
<dbReference type="InterPro" id="IPR032640">
    <property type="entry name" value="AMPK1_CBM"/>
</dbReference>
<feature type="compositionally biased region" description="Low complexity" evidence="2">
    <location>
        <begin position="464"/>
        <end position="492"/>
    </location>
</feature>
<organism evidence="4 5">
    <name type="scientific">Gnomoniopsis smithogilvyi</name>
    <dbReference type="NCBI Taxonomy" id="1191159"/>
    <lineage>
        <taxon>Eukaryota</taxon>
        <taxon>Fungi</taxon>
        <taxon>Dikarya</taxon>
        <taxon>Ascomycota</taxon>
        <taxon>Pezizomycotina</taxon>
        <taxon>Sordariomycetes</taxon>
        <taxon>Sordariomycetidae</taxon>
        <taxon>Diaporthales</taxon>
        <taxon>Gnomoniaceae</taxon>
        <taxon>Gnomoniopsis</taxon>
    </lineage>
</organism>
<dbReference type="InterPro" id="IPR013783">
    <property type="entry name" value="Ig-like_fold"/>
</dbReference>
<name>A0A9W9D0A6_9PEZI</name>
<sequence>MVAYTFRWAHPAEEVYVTGTFDNWSKSEKMTKVGDAFEKNVELPDTSEKIYYKFVVDGTWTTNTTDPKEKDEGGNENNVLTPEALLASLPATAAIMNNVTADSTTAQLAKDVPLENNKEEKKHDELPGTFPETPAANELNNPIGISPLPAAAGAVNPIKLAPGEPVPKDFQATDLNSNVKLDAESYEKSDALPGVDTSALNIPAVGGVMIPESSLPMSNGNANINSVGANSTTAALAADVPKEPKVPEVVKDSQNAAGVDPEASGIAAEVDEKKQVEEELKDKVPEAPSTSEGTGGKGTDKSENDKTLLETAAAATAGLGAAAAAVAYAAKDKAAELAGQAPASVQESLPTSVQDSIATGAKETKIEEVSPQVPTEVKESIAEAGKSPEAAANTEAVQEKKTVEAELLKEVKTVNATGEPAPKIEESKNEPATATQDAPKVVEAPGVAKNVPETSTPPNGVNGATTATETSAGPSAPTTPAKSTKTADPATPNSSKSDQKKKNRVSGFFGKLKSKISHKDGN</sequence>
<dbReference type="InterPro" id="IPR050827">
    <property type="entry name" value="CRP1_MDG1_kinase"/>
</dbReference>
<dbReference type="Pfam" id="PF16561">
    <property type="entry name" value="AMPK1_CBM"/>
    <property type="match status" value="1"/>
</dbReference>
<gene>
    <name evidence="4" type="primary">CRP1</name>
    <name evidence="4" type="ORF">N0V93_000506</name>
</gene>